<dbReference type="Proteomes" id="UP000518878">
    <property type="component" value="Unassembled WGS sequence"/>
</dbReference>
<dbReference type="AlphaFoldDB" id="A0A7X5QWC9"/>
<gene>
    <name evidence="1" type="ORF">HBF32_14310</name>
</gene>
<comment type="caution">
    <text evidence="1">The sequence shown here is derived from an EMBL/GenBank/DDBJ whole genome shotgun (WGS) entry which is preliminary data.</text>
</comment>
<sequence>MVTFVACAHAMLDPVTPEERVRTLEHRLLAQLPTLRALGVFDLFAVRDPALAALLADENEPSMT</sequence>
<dbReference type="EMBL" id="JAAQTL010000001">
    <property type="protein sequence ID" value="NID16642.1"/>
    <property type="molecule type" value="Genomic_DNA"/>
</dbReference>
<name>A0A7X5QWC9_9GAMM</name>
<evidence type="ECO:0000313" key="2">
    <source>
        <dbReference type="Proteomes" id="UP000518878"/>
    </source>
</evidence>
<protein>
    <submittedName>
        <fullName evidence="1">Uncharacterized protein</fullName>
    </submittedName>
</protein>
<keyword evidence="2" id="KW-1185">Reference proteome</keyword>
<evidence type="ECO:0000313" key="1">
    <source>
        <dbReference type="EMBL" id="NID16642.1"/>
    </source>
</evidence>
<reference evidence="1 2" key="1">
    <citation type="journal article" date="2006" name="Int. J. Syst. Evol. Microbiol.">
        <title>Dyella yeojuensis sp. nov., isolated from greenhouse soil in Korea.</title>
        <authorList>
            <person name="Kim B.Y."/>
            <person name="Weon H.Y."/>
            <person name="Lee K.H."/>
            <person name="Seok S.J."/>
            <person name="Kwon S.W."/>
            <person name="Go S.J."/>
            <person name="Stackebrandt E."/>
        </authorList>
    </citation>
    <scope>NUCLEOTIDE SEQUENCE [LARGE SCALE GENOMIC DNA]</scope>
    <source>
        <strain evidence="1 2">DSM 17673</strain>
    </source>
</reference>
<proteinExistence type="predicted"/>
<accession>A0A7X5QWC9</accession>
<organism evidence="1 2">
    <name type="scientific">Luteibacter yeojuensis</name>
    <dbReference type="NCBI Taxonomy" id="345309"/>
    <lineage>
        <taxon>Bacteria</taxon>
        <taxon>Pseudomonadati</taxon>
        <taxon>Pseudomonadota</taxon>
        <taxon>Gammaproteobacteria</taxon>
        <taxon>Lysobacterales</taxon>
        <taxon>Rhodanobacteraceae</taxon>
        <taxon>Luteibacter</taxon>
    </lineage>
</organism>